<organism evidence="1 2">
    <name type="scientific">Arenibacter nanhaiticus</name>
    <dbReference type="NCBI Taxonomy" id="558155"/>
    <lineage>
        <taxon>Bacteria</taxon>
        <taxon>Pseudomonadati</taxon>
        <taxon>Bacteroidota</taxon>
        <taxon>Flavobacteriia</taxon>
        <taxon>Flavobacteriales</taxon>
        <taxon>Flavobacteriaceae</taxon>
        <taxon>Arenibacter</taxon>
    </lineage>
</organism>
<dbReference type="Pfam" id="PF16162">
    <property type="entry name" value="KwaB"/>
    <property type="match status" value="1"/>
</dbReference>
<evidence type="ECO:0000313" key="2">
    <source>
        <dbReference type="Proteomes" id="UP000184231"/>
    </source>
</evidence>
<dbReference type="OrthoDB" id="2680217at2"/>
<name>A0A1M6N7X2_9FLAO</name>
<keyword evidence="2" id="KW-1185">Reference proteome</keyword>
<sequence>MTREELLNHLAFLELEETPTVEVYILDQPFDSENRIDLNIYKGRMHEDLDQQIIDTFYPKIRSRLVRRKYDLIPYNPALTPDRPVNWFYPSDEVPFYGIVLEKLAELDDENPIYYDNTTLPYSDIWALWIKISIQGNDFYFLRKITPQKVLNTGGKIALIFSQTVFRKLDQNVLTVDGNFDVFALNGTLIFENKTNFEKTLLYEEVKRQVANETLDDIQSIDIIENFDELRGFLEDDKHSINKLNKLREKEYFRQKTFADYHRIIRDYGVPVTVDEANGKFNVSSKSEAKQLIKVLNDDYLKSELTDFKYSANSKEETNANA</sequence>
<dbReference type="STRING" id="558155.SAMN04487911_1582"/>
<proteinExistence type="predicted"/>
<accession>A0A1M6N7X2</accession>
<gene>
    <name evidence="1" type="ORF">SAMN04487911_1582</name>
</gene>
<dbReference type="InterPro" id="IPR032359">
    <property type="entry name" value="KwaB-like"/>
</dbReference>
<evidence type="ECO:0008006" key="3">
    <source>
        <dbReference type="Google" id="ProtNLM"/>
    </source>
</evidence>
<dbReference type="EMBL" id="FQYX01000058">
    <property type="protein sequence ID" value="SHJ91838.1"/>
    <property type="molecule type" value="Genomic_DNA"/>
</dbReference>
<dbReference type="Proteomes" id="UP000184231">
    <property type="component" value="Unassembled WGS sequence"/>
</dbReference>
<reference evidence="1 2" key="1">
    <citation type="submission" date="2016-11" db="EMBL/GenBank/DDBJ databases">
        <authorList>
            <person name="Jaros S."/>
            <person name="Januszkiewicz K."/>
            <person name="Wedrychowicz H."/>
        </authorList>
    </citation>
    <scope>NUCLEOTIDE SEQUENCE [LARGE SCALE GENOMIC DNA]</scope>
    <source>
        <strain evidence="1 2">CGMCC 1.8863</strain>
    </source>
</reference>
<protein>
    <recommendedName>
        <fullName evidence="3">DUF4868 domain-containing protein</fullName>
    </recommendedName>
</protein>
<dbReference type="AlphaFoldDB" id="A0A1M6N7X2"/>
<dbReference type="RefSeq" id="WP_072766057.1">
    <property type="nucleotide sequence ID" value="NZ_FQYX01000058.1"/>
</dbReference>
<evidence type="ECO:0000313" key="1">
    <source>
        <dbReference type="EMBL" id="SHJ91838.1"/>
    </source>
</evidence>